<dbReference type="Proteomes" id="UP001139031">
    <property type="component" value="Unassembled WGS sequence"/>
</dbReference>
<keyword evidence="2" id="KW-1133">Transmembrane helix</keyword>
<keyword evidence="2" id="KW-0812">Transmembrane</keyword>
<feature type="signal peptide" evidence="3">
    <location>
        <begin position="1"/>
        <end position="24"/>
    </location>
</feature>
<feature type="chain" id="PRO_5045444698" description="MYXO-CTERM domain-containing protein" evidence="3">
    <location>
        <begin position="25"/>
        <end position="171"/>
    </location>
</feature>
<dbReference type="EMBL" id="JAIRAU010000019">
    <property type="protein sequence ID" value="MBZ5710590.1"/>
    <property type="molecule type" value="Genomic_DNA"/>
</dbReference>
<accession>A0ABS7TQX3</accession>
<name>A0ABS7TQX3_9BACT</name>
<feature type="compositionally biased region" description="Low complexity" evidence="1">
    <location>
        <begin position="119"/>
        <end position="130"/>
    </location>
</feature>
<evidence type="ECO:0000256" key="3">
    <source>
        <dbReference type="SAM" id="SignalP"/>
    </source>
</evidence>
<sequence>MSTRASWLVLAAATVALLPGAALADIPPDPDSPDANCSREKQCPTGEFCDYSFMPGQPESEWKLVGEECRTAAAAKGLQRRCRDGGNYSGVELFCPPGATGSWSPPGTKTAPAPESHKPAPALAPASEPAKPGPAPASEPAKPATSSCAVGSAGAGAGWLVLAIALLRRRR</sequence>
<feature type="transmembrane region" description="Helical" evidence="2">
    <location>
        <begin position="149"/>
        <end position="167"/>
    </location>
</feature>
<evidence type="ECO:0000313" key="4">
    <source>
        <dbReference type="EMBL" id="MBZ5710590.1"/>
    </source>
</evidence>
<protein>
    <recommendedName>
        <fullName evidence="6">MYXO-CTERM domain-containing protein</fullName>
    </recommendedName>
</protein>
<proteinExistence type="predicted"/>
<feature type="region of interest" description="Disordered" evidence="1">
    <location>
        <begin position="99"/>
        <end position="152"/>
    </location>
</feature>
<evidence type="ECO:0000256" key="2">
    <source>
        <dbReference type="SAM" id="Phobius"/>
    </source>
</evidence>
<dbReference type="RefSeq" id="WP_224192360.1">
    <property type="nucleotide sequence ID" value="NZ_JAIRAU010000019.1"/>
</dbReference>
<gene>
    <name evidence="4" type="ORF">K7C98_15120</name>
</gene>
<reference evidence="4" key="1">
    <citation type="submission" date="2021-08" db="EMBL/GenBank/DDBJ databases">
        <authorList>
            <person name="Stevens D.C."/>
        </authorList>
    </citation>
    <scope>NUCLEOTIDE SEQUENCE</scope>
    <source>
        <strain evidence="4">DSM 53165</strain>
    </source>
</reference>
<evidence type="ECO:0000313" key="5">
    <source>
        <dbReference type="Proteomes" id="UP001139031"/>
    </source>
</evidence>
<comment type="caution">
    <text evidence="4">The sequence shown here is derived from an EMBL/GenBank/DDBJ whole genome shotgun (WGS) entry which is preliminary data.</text>
</comment>
<organism evidence="4 5">
    <name type="scientific">Nannocystis pusilla</name>
    <dbReference type="NCBI Taxonomy" id="889268"/>
    <lineage>
        <taxon>Bacteria</taxon>
        <taxon>Pseudomonadati</taxon>
        <taxon>Myxococcota</taxon>
        <taxon>Polyangia</taxon>
        <taxon>Nannocystales</taxon>
        <taxon>Nannocystaceae</taxon>
        <taxon>Nannocystis</taxon>
    </lineage>
</organism>
<keyword evidence="3" id="KW-0732">Signal</keyword>
<keyword evidence="5" id="KW-1185">Reference proteome</keyword>
<evidence type="ECO:0000256" key="1">
    <source>
        <dbReference type="SAM" id="MobiDB-lite"/>
    </source>
</evidence>
<evidence type="ECO:0008006" key="6">
    <source>
        <dbReference type="Google" id="ProtNLM"/>
    </source>
</evidence>
<keyword evidence="2" id="KW-0472">Membrane</keyword>